<dbReference type="InterPro" id="IPR000594">
    <property type="entry name" value="ThiF_NAD_FAD-bd"/>
</dbReference>
<keyword evidence="4" id="KW-1185">Reference proteome</keyword>
<evidence type="ECO:0000259" key="2">
    <source>
        <dbReference type="Pfam" id="PF14461"/>
    </source>
</evidence>
<sequence>MDLNLIKNDLLDKPYLSGIKIKNNESYKNQNYDVKIKCELKVGNSWFPIIIGVPNDWGQNLVDIYTALEEIPYIPHIDNKGKLCLFDLEGSIIEKNLLGILNQCILRAQSIIEEGISKENWNDFLEEFDSYILHLPRCKGAKVVMPDSGSSKKISYCPTKEIKKERRKNEPYSQYLKRTETNYYFASINTKDFKEWGYKSSVKNGLYLYSEAVDFIYPPRIDKSISVEYLNVIFQNVKITSDIAKIIRKSKEELFVIFEIKQPNGIYNSFGVIIKAPCFNMDSTLELKEKTEIIPLYVERLDERSLLNRTSFDENILSNKEYLLIGCGSIGGYVFNNLMKSGCKNITLIDHDKLESENIYRHLLGRDYIGDYKVEALRKFGERSLPGLKIKTVAENIQDAIDDCGIDFNDYDYVIAATGNAIVNMWINDYINTNRINTPVFYIWNETLDIGSHVAIIQFDKVGCYECIFKRDEVLGLYDSTSYCKPGQSVTKNVSGCSGTFIPYGSLISIQSSVLFIDLLKKFAEGRIEENIVVSEKGDDYYFKKSGFILSDNYNNQKDKISTIKGNEFKNISCNVCGGKC</sequence>
<gene>
    <name evidence="3" type="ORF">H8689_02175</name>
</gene>
<reference evidence="3 4" key="1">
    <citation type="submission" date="2020-08" db="EMBL/GenBank/DDBJ databases">
        <title>Genome public.</title>
        <authorList>
            <person name="Liu C."/>
            <person name="Sun Q."/>
        </authorList>
    </citation>
    <scope>NUCLEOTIDE SEQUENCE [LARGE SCALE GENOMIC DNA]</scope>
    <source>
        <strain evidence="3 4">NSJ-26</strain>
    </source>
</reference>
<protein>
    <submittedName>
        <fullName evidence="3">ThiF family adenylyltransferase</fullName>
    </submittedName>
</protein>
<dbReference type="EMBL" id="JACRTK010000001">
    <property type="protein sequence ID" value="MBC8589947.1"/>
    <property type="molecule type" value="Genomic_DNA"/>
</dbReference>
<organism evidence="3 4">
    <name type="scientific">Wansuia hejianensis</name>
    <dbReference type="NCBI Taxonomy" id="2763667"/>
    <lineage>
        <taxon>Bacteria</taxon>
        <taxon>Bacillati</taxon>
        <taxon>Bacillota</taxon>
        <taxon>Clostridia</taxon>
        <taxon>Lachnospirales</taxon>
        <taxon>Lachnospiraceae</taxon>
        <taxon>Wansuia</taxon>
    </lineage>
</organism>
<proteinExistence type="predicted"/>
<evidence type="ECO:0000313" key="3">
    <source>
        <dbReference type="EMBL" id="MBC8589947.1"/>
    </source>
</evidence>
<keyword evidence="3" id="KW-0808">Transferase</keyword>
<dbReference type="Proteomes" id="UP000601522">
    <property type="component" value="Unassembled WGS sequence"/>
</dbReference>
<dbReference type="GO" id="GO:0061504">
    <property type="term" value="P:cyclic threonylcarbamoyladenosine biosynthetic process"/>
    <property type="evidence" value="ECO:0007669"/>
    <property type="project" value="TreeGrafter"/>
</dbReference>
<dbReference type="PANTHER" id="PTHR43267:SF1">
    <property type="entry name" value="TRNA THREONYLCARBAMOYLADENOSINE DEHYDRATASE"/>
    <property type="match status" value="1"/>
</dbReference>
<dbReference type="GO" id="GO:0008641">
    <property type="term" value="F:ubiquitin-like modifier activating enzyme activity"/>
    <property type="evidence" value="ECO:0007669"/>
    <property type="project" value="InterPro"/>
</dbReference>
<dbReference type="GO" id="GO:0061503">
    <property type="term" value="F:tRNA threonylcarbamoyladenosine dehydratase"/>
    <property type="evidence" value="ECO:0007669"/>
    <property type="project" value="TreeGrafter"/>
</dbReference>
<dbReference type="InterPro" id="IPR045886">
    <property type="entry name" value="ThiF/MoeB/HesA"/>
</dbReference>
<dbReference type="InterPro" id="IPR035985">
    <property type="entry name" value="Ubiquitin-activating_enz"/>
</dbReference>
<accession>A0A926IGU4</accession>
<dbReference type="Gene3D" id="3.40.50.720">
    <property type="entry name" value="NAD(P)-binding Rossmann-like Domain"/>
    <property type="match status" value="1"/>
</dbReference>
<comment type="caution">
    <text evidence="3">The sequence shown here is derived from an EMBL/GenBank/DDBJ whole genome shotgun (WGS) entry which is preliminary data.</text>
</comment>
<feature type="domain" description="THIF-type NAD/FAD binding fold" evidence="1">
    <location>
        <begin position="317"/>
        <end position="480"/>
    </location>
</feature>
<dbReference type="InterPro" id="IPR032701">
    <property type="entry name" value="Prok-E2_B_dom"/>
</dbReference>
<dbReference type="SUPFAM" id="SSF69572">
    <property type="entry name" value="Activating enzymes of the ubiquitin-like proteins"/>
    <property type="match status" value="1"/>
</dbReference>
<dbReference type="AlphaFoldDB" id="A0A926IGU4"/>
<dbReference type="RefSeq" id="WP_249322759.1">
    <property type="nucleotide sequence ID" value="NZ_JACRTK010000001.1"/>
</dbReference>
<dbReference type="PANTHER" id="PTHR43267">
    <property type="entry name" value="TRNA THREONYLCARBAMOYLADENOSINE DEHYDRATASE"/>
    <property type="match status" value="1"/>
</dbReference>
<evidence type="ECO:0000313" key="4">
    <source>
        <dbReference type="Proteomes" id="UP000601522"/>
    </source>
</evidence>
<dbReference type="Pfam" id="PF00899">
    <property type="entry name" value="ThiF"/>
    <property type="match status" value="1"/>
</dbReference>
<keyword evidence="3" id="KW-0548">Nucleotidyltransferase</keyword>
<dbReference type="Pfam" id="PF14461">
    <property type="entry name" value="Prok-E2_B"/>
    <property type="match status" value="1"/>
</dbReference>
<evidence type="ECO:0000259" key="1">
    <source>
        <dbReference type="Pfam" id="PF00899"/>
    </source>
</evidence>
<name>A0A926IGU4_9FIRM</name>
<feature type="domain" description="Prokaryotic E2 family B" evidence="2">
    <location>
        <begin position="22"/>
        <end position="131"/>
    </location>
</feature>
<dbReference type="CDD" id="cd01483">
    <property type="entry name" value="E1_enzyme_family"/>
    <property type="match status" value="1"/>
</dbReference>
<dbReference type="GO" id="GO:0016779">
    <property type="term" value="F:nucleotidyltransferase activity"/>
    <property type="evidence" value="ECO:0007669"/>
    <property type="project" value="UniProtKB-KW"/>
</dbReference>